<dbReference type="SUPFAM" id="SSF81301">
    <property type="entry name" value="Nucleotidyltransferase"/>
    <property type="match status" value="1"/>
</dbReference>
<proteinExistence type="predicted"/>
<dbReference type="PANTHER" id="PTHR34822">
    <property type="entry name" value="GRPB DOMAIN PROTEIN (AFU_ORTHOLOGUE AFUA_1G01530)"/>
    <property type="match status" value="1"/>
</dbReference>
<accession>A0A1E3Q1X6</accession>
<gene>
    <name evidence="1" type="ORF">LIPSTDRAFT_106135</name>
</gene>
<evidence type="ECO:0000313" key="1">
    <source>
        <dbReference type="EMBL" id="ODQ71703.1"/>
    </source>
</evidence>
<evidence type="ECO:0000313" key="2">
    <source>
        <dbReference type="Proteomes" id="UP000094385"/>
    </source>
</evidence>
<dbReference type="InterPro" id="IPR007344">
    <property type="entry name" value="GrpB/CoaE"/>
</dbReference>
<evidence type="ECO:0008006" key="3">
    <source>
        <dbReference type="Google" id="ProtNLM"/>
    </source>
</evidence>
<name>A0A1E3Q1X6_LIPST</name>
<protein>
    <recommendedName>
        <fullName evidence="3">GrpB domain-containing protein</fullName>
    </recommendedName>
</protein>
<dbReference type="OrthoDB" id="630895at2759"/>
<sequence>MPIIIQPHNPAWIIEFNKTKSTLEEILKDVPIVSINHVGSTSVPGLIAKPILDIHIVVNSSNLISARQALVAAGYTDCGDMGIPHRYAMREPGFSKSQVAGAGARTGVQGDMRKNTYVVLEGTTSLRNVLDLKRMLLADEALRVEYGNVKRKLVEAGTEDMDVYCKGKTECILGILRKAGWGEEELEEVRSVNS</sequence>
<dbReference type="InterPro" id="IPR043519">
    <property type="entry name" value="NT_sf"/>
</dbReference>
<reference evidence="1 2" key="1">
    <citation type="journal article" date="2016" name="Proc. Natl. Acad. Sci. U.S.A.">
        <title>Comparative genomics of biotechnologically important yeasts.</title>
        <authorList>
            <person name="Riley R."/>
            <person name="Haridas S."/>
            <person name="Wolfe K.H."/>
            <person name="Lopes M.R."/>
            <person name="Hittinger C.T."/>
            <person name="Goeker M."/>
            <person name="Salamov A.A."/>
            <person name="Wisecaver J.H."/>
            <person name="Long T.M."/>
            <person name="Calvey C.H."/>
            <person name="Aerts A.L."/>
            <person name="Barry K.W."/>
            <person name="Choi C."/>
            <person name="Clum A."/>
            <person name="Coughlan A.Y."/>
            <person name="Deshpande S."/>
            <person name="Douglass A.P."/>
            <person name="Hanson S.J."/>
            <person name="Klenk H.-P."/>
            <person name="LaButti K.M."/>
            <person name="Lapidus A."/>
            <person name="Lindquist E.A."/>
            <person name="Lipzen A.M."/>
            <person name="Meier-Kolthoff J.P."/>
            <person name="Ohm R.A."/>
            <person name="Otillar R.P."/>
            <person name="Pangilinan J.L."/>
            <person name="Peng Y."/>
            <person name="Rokas A."/>
            <person name="Rosa C.A."/>
            <person name="Scheuner C."/>
            <person name="Sibirny A.A."/>
            <person name="Slot J.C."/>
            <person name="Stielow J.B."/>
            <person name="Sun H."/>
            <person name="Kurtzman C.P."/>
            <person name="Blackwell M."/>
            <person name="Grigoriev I.V."/>
            <person name="Jeffries T.W."/>
        </authorList>
    </citation>
    <scope>NUCLEOTIDE SEQUENCE [LARGE SCALE GENOMIC DNA]</scope>
    <source>
        <strain evidence="1 2">NRRL Y-11557</strain>
    </source>
</reference>
<keyword evidence="2" id="KW-1185">Reference proteome</keyword>
<dbReference type="Proteomes" id="UP000094385">
    <property type="component" value="Unassembled WGS sequence"/>
</dbReference>
<organism evidence="1 2">
    <name type="scientific">Lipomyces starkeyi NRRL Y-11557</name>
    <dbReference type="NCBI Taxonomy" id="675824"/>
    <lineage>
        <taxon>Eukaryota</taxon>
        <taxon>Fungi</taxon>
        <taxon>Dikarya</taxon>
        <taxon>Ascomycota</taxon>
        <taxon>Saccharomycotina</taxon>
        <taxon>Lipomycetes</taxon>
        <taxon>Lipomycetales</taxon>
        <taxon>Lipomycetaceae</taxon>
        <taxon>Lipomyces</taxon>
    </lineage>
</organism>
<dbReference type="EMBL" id="KV454297">
    <property type="protein sequence ID" value="ODQ71703.1"/>
    <property type="molecule type" value="Genomic_DNA"/>
</dbReference>
<dbReference type="AlphaFoldDB" id="A0A1E3Q1X6"/>
<dbReference type="Pfam" id="PF04229">
    <property type="entry name" value="GrpB"/>
    <property type="match status" value="1"/>
</dbReference>
<dbReference type="Gene3D" id="3.30.460.10">
    <property type="entry name" value="Beta Polymerase, domain 2"/>
    <property type="match status" value="1"/>
</dbReference>
<dbReference type="PANTHER" id="PTHR34822:SF1">
    <property type="entry name" value="GRPB FAMILY PROTEIN"/>
    <property type="match status" value="1"/>
</dbReference>